<proteinExistence type="predicted"/>
<dbReference type="OMA" id="ILEYRRP"/>
<keyword evidence="3" id="KW-1185">Reference proteome</keyword>
<dbReference type="STRING" id="3469.A0A4Y7L1U7"/>
<sequence>MGNCLITQATKSVEMMKTDGSILKYKAPLEVHQVLSELAGHAISDTPPVHHHLRPHAEMFSGSLYYLLPPALLLPSSSSISGYSDTEKKSHGSIKPRNKHRTRTSTNVARIKVVITKRELKEMSSKNGIVSSSFQEIISQNHNKETSKQDSYTVDDAENCKGWRPILDSIPE</sequence>
<protein>
    <submittedName>
        <fullName evidence="2">Uncharacterized protein</fullName>
    </submittedName>
</protein>
<evidence type="ECO:0000313" key="2">
    <source>
        <dbReference type="EMBL" id="RZC78622.1"/>
    </source>
</evidence>
<dbReference type="PANTHER" id="PTHR33148">
    <property type="entry name" value="PLASTID MOVEMENT IMPAIRED PROTEIN-RELATED"/>
    <property type="match status" value="1"/>
</dbReference>
<evidence type="ECO:0000256" key="1">
    <source>
        <dbReference type="SAM" id="MobiDB-lite"/>
    </source>
</evidence>
<gene>
    <name evidence="2" type="ORF">C5167_003682</name>
</gene>
<dbReference type="AlphaFoldDB" id="A0A4Y7L1U7"/>
<accession>A0A4Y7L1U7</accession>
<dbReference type="Pfam" id="PF14009">
    <property type="entry name" value="PADRE"/>
    <property type="match status" value="1"/>
</dbReference>
<dbReference type="EMBL" id="CM010723">
    <property type="protein sequence ID" value="RZC78622.1"/>
    <property type="molecule type" value="Genomic_DNA"/>
</dbReference>
<dbReference type="InterPro" id="IPR025322">
    <property type="entry name" value="PADRE_dom"/>
</dbReference>
<dbReference type="Gramene" id="RZC78622">
    <property type="protein sequence ID" value="RZC78622"/>
    <property type="gene ID" value="C5167_003682"/>
</dbReference>
<name>A0A4Y7L1U7_PAPSO</name>
<organism evidence="2 3">
    <name type="scientific">Papaver somniferum</name>
    <name type="common">Opium poppy</name>
    <dbReference type="NCBI Taxonomy" id="3469"/>
    <lineage>
        <taxon>Eukaryota</taxon>
        <taxon>Viridiplantae</taxon>
        <taxon>Streptophyta</taxon>
        <taxon>Embryophyta</taxon>
        <taxon>Tracheophyta</taxon>
        <taxon>Spermatophyta</taxon>
        <taxon>Magnoliopsida</taxon>
        <taxon>Ranunculales</taxon>
        <taxon>Papaveraceae</taxon>
        <taxon>Papaveroideae</taxon>
        <taxon>Papaver</taxon>
    </lineage>
</organism>
<evidence type="ECO:0000313" key="3">
    <source>
        <dbReference type="Proteomes" id="UP000316621"/>
    </source>
</evidence>
<feature type="compositionally biased region" description="Basic residues" evidence="1">
    <location>
        <begin position="91"/>
        <end position="103"/>
    </location>
</feature>
<dbReference type="PANTHER" id="PTHR33148:SF46">
    <property type="entry name" value="EMB|CAB85509.1"/>
    <property type="match status" value="1"/>
</dbReference>
<dbReference type="Proteomes" id="UP000316621">
    <property type="component" value="Chromosome 9"/>
</dbReference>
<reference evidence="2 3" key="1">
    <citation type="journal article" date="2018" name="Science">
        <title>The opium poppy genome and morphinan production.</title>
        <authorList>
            <person name="Guo L."/>
            <person name="Winzer T."/>
            <person name="Yang X."/>
            <person name="Li Y."/>
            <person name="Ning Z."/>
            <person name="He Z."/>
            <person name="Teodor R."/>
            <person name="Lu Y."/>
            <person name="Bowser T.A."/>
            <person name="Graham I.A."/>
            <person name="Ye K."/>
        </authorList>
    </citation>
    <scope>NUCLEOTIDE SEQUENCE [LARGE SCALE GENOMIC DNA]</scope>
    <source>
        <strain evidence="3">cv. HN1</strain>
        <tissue evidence="2">Leaves</tissue>
    </source>
</reference>
<dbReference type="OrthoDB" id="1688863at2759"/>
<feature type="region of interest" description="Disordered" evidence="1">
    <location>
        <begin position="80"/>
        <end position="104"/>
    </location>
</feature>